<reference evidence="1" key="1">
    <citation type="journal article" date="2023" name="G3 (Bethesda)">
        <title>A reference genome for the long-term kleptoplast-retaining sea slug Elysia crispata morphotype clarki.</title>
        <authorList>
            <person name="Eastman K.E."/>
            <person name="Pendleton A.L."/>
            <person name="Shaikh M.A."/>
            <person name="Suttiyut T."/>
            <person name="Ogas R."/>
            <person name="Tomko P."/>
            <person name="Gavelis G."/>
            <person name="Widhalm J.R."/>
            <person name="Wisecaver J.H."/>
        </authorList>
    </citation>
    <scope>NUCLEOTIDE SEQUENCE</scope>
    <source>
        <strain evidence="1">ECLA1</strain>
    </source>
</reference>
<accession>A0AAE1E9Y2</accession>
<protein>
    <submittedName>
        <fullName evidence="1">Uncharacterized protein</fullName>
    </submittedName>
</protein>
<dbReference type="AlphaFoldDB" id="A0AAE1E9Y2"/>
<name>A0AAE1E9Y2_9GAST</name>
<proteinExistence type="predicted"/>
<dbReference type="EMBL" id="JAWDGP010000619">
    <property type="protein sequence ID" value="KAK3798900.1"/>
    <property type="molecule type" value="Genomic_DNA"/>
</dbReference>
<organism evidence="1 2">
    <name type="scientific">Elysia crispata</name>
    <name type="common">lettuce slug</name>
    <dbReference type="NCBI Taxonomy" id="231223"/>
    <lineage>
        <taxon>Eukaryota</taxon>
        <taxon>Metazoa</taxon>
        <taxon>Spiralia</taxon>
        <taxon>Lophotrochozoa</taxon>
        <taxon>Mollusca</taxon>
        <taxon>Gastropoda</taxon>
        <taxon>Heterobranchia</taxon>
        <taxon>Euthyneura</taxon>
        <taxon>Panpulmonata</taxon>
        <taxon>Sacoglossa</taxon>
        <taxon>Placobranchoidea</taxon>
        <taxon>Plakobranchidae</taxon>
        <taxon>Elysia</taxon>
    </lineage>
</organism>
<dbReference type="Proteomes" id="UP001283361">
    <property type="component" value="Unassembled WGS sequence"/>
</dbReference>
<keyword evidence="2" id="KW-1185">Reference proteome</keyword>
<gene>
    <name evidence="1" type="ORF">RRG08_050279</name>
</gene>
<comment type="caution">
    <text evidence="1">The sequence shown here is derived from an EMBL/GenBank/DDBJ whole genome shotgun (WGS) entry which is preliminary data.</text>
</comment>
<evidence type="ECO:0000313" key="1">
    <source>
        <dbReference type="EMBL" id="KAK3798900.1"/>
    </source>
</evidence>
<sequence>MRQSIQNREEISFPQNLAYTHTEPNQLKQALISSCGTDKASPIGFFHITGLKQPIIVAIGTASVSVLYRPLLTNILAGSKSWRVARRHGAFIPAAREVSTRGGTELTCRTEECHPRKKSAVKPGTTRPEWNPARSVPYAECVQLFLGSSWAARTSSTRLNVRSCVSLSSSVHNTTNIPGRRWKIRGSSFHLCPSLERIPIEIAYVIYKSLTCSTLGSIAT</sequence>
<evidence type="ECO:0000313" key="2">
    <source>
        <dbReference type="Proteomes" id="UP001283361"/>
    </source>
</evidence>